<protein>
    <recommendedName>
        <fullName evidence="1">non-specific serine/threonine protein kinase</fullName>
        <ecNumber evidence="1">2.7.11.1</ecNumber>
    </recommendedName>
</protein>
<dbReference type="Gene3D" id="1.10.510.10">
    <property type="entry name" value="Transferase(Phosphotransferase) domain 1"/>
    <property type="match status" value="1"/>
</dbReference>
<reference evidence="10 11" key="1">
    <citation type="journal article" date="2019" name="Int. J. Syst. Evol. Microbiol.">
        <title>The Global Catalogue of Microorganisms (GCM) 10K type strain sequencing project: providing services to taxonomists for standard genome sequencing and annotation.</title>
        <authorList>
            <consortium name="The Broad Institute Genomics Platform"/>
            <consortium name="The Broad Institute Genome Sequencing Center for Infectious Disease"/>
            <person name="Wu L."/>
            <person name="Ma J."/>
        </authorList>
    </citation>
    <scope>NUCLEOTIDE SEQUENCE [LARGE SCALE GENOMIC DNA]</scope>
    <source>
        <strain evidence="10 11">Q85</strain>
    </source>
</reference>
<dbReference type="InterPro" id="IPR011009">
    <property type="entry name" value="Kinase-like_dom_sf"/>
</dbReference>
<evidence type="ECO:0000256" key="2">
    <source>
        <dbReference type="ARBA" id="ARBA00022527"/>
    </source>
</evidence>
<keyword evidence="6" id="KW-0067">ATP-binding</keyword>
<evidence type="ECO:0000313" key="10">
    <source>
        <dbReference type="EMBL" id="MFC7187434.1"/>
    </source>
</evidence>
<feature type="domain" description="RIO-type" evidence="9">
    <location>
        <begin position="93"/>
        <end position="198"/>
    </location>
</feature>
<comment type="catalytic activity">
    <reaction evidence="8">
        <text>L-seryl-[protein] + ATP = O-phospho-L-seryl-[protein] + ADP + H(+)</text>
        <dbReference type="Rhea" id="RHEA:17989"/>
        <dbReference type="Rhea" id="RHEA-COMP:9863"/>
        <dbReference type="Rhea" id="RHEA-COMP:11604"/>
        <dbReference type="ChEBI" id="CHEBI:15378"/>
        <dbReference type="ChEBI" id="CHEBI:29999"/>
        <dbReference type="ChEBI" id="CHEBI:30616"/>
        <dbReference type="ChEBI" id="CHEBI:83421"/>
        <dbReference type="ChEBI" id="CHEBI:456216"/>
        <dbReference type="EC" id="2.7.11.1"/>
    </reaction>
</comment>
<dbReference type="GO" id="GO:0005524">
    <property type="term" value="F:ATP binding"/>
    <property type="evidence" value="ECO:0007669"/>
    <property type="project" value="UniProtKB-KW"/>
</dbReference>
<keyword evidence="11" id="KW-1185">Reference proteome</keyword>
<organism evidence="10 11">
    <name type="scientific">Halorubrum yunnanense</name>
    <dbReference type="NCBI Taxonomy" id="1526162"/>
    <lineage>
        <taxon>Archaea</taxon>
        <taxon>Methanobacteriati</taxon>
        <taxon>Methanobacteriota</taxon>
        <taxon>Stenosarchaea group</taxon>
        <taxon>Halobacteria</taxon>
        <taxon>Halobacteriales</taxon>
        <taxon>Haloferacaceae</taxon>
        <taxon>Halorubrum</taxon>
    </lineage>
</organism>
<evidence type="ECO:0000256" key="6">
    <source>
        <dbReference type="ARBA" id="ARBA00022840"/>
    </source>
</evidence>
<keyword evidence="2" id="KW-0723">Serine/threonine-protein kinase</keyword>
<keyword evidence="3" id="KW-0808">Transferase</keyword>
<dbReference type="Proteomes" id="UP001596390">
    <property type="component" value="Unassembled WGS sequence"/>
</dbReference>
<evidence type="ECO:0000313" key="11">
    <source>
        <dbReference type="Proteomes" id="UP001596390"/>
    </source>
</evidence>
<proteinExistence type="predicted"/>
<sequence length="274" mass="30333">MELRRLVRGRVDWPDIERVVRELADRYDRDGMRVRFLDADNWLSTPMVLDDDLFVKVITKQNTLVHTLFTTGRNLGAVSAGTEGFFERYETPYEMARHELEATRRVRELGVNAPEPIEALEVGDLGVVVLEYLPEFRALDELDRAAVGELAPPLFETLRTIHDAGLAHGDLRAENVLVRDGDLYVIDATSVNEAGRESARSYDLACALAALEPLVGAPDAIDAALGSYSADELLAARQFLDFVAIRPDHDFEAAGLKGELEKRAGEGNGNDTPQ</sequence>
<evidence type="ECO:0000256" key="8">
    <source>
        <dbReference type="ARBA" id="ARBA00048679"/>
    </source>
</evidence>
<dbReference type="SUPFAM" id="SSF56112">
    <property type="entry name" value="Protein kinase-like (PK-like)"/>
    <property type="match status" value="1"/>
</dbReference>
<dbReference type="EC" id="2.7.11.1" evidence="1"/>
<evidence type="ECO:0000256" key="4">
    <source>
        <dbReference type="ARBA" id="ARBA00022741"/>
    </source>
</evidence>
<keyword evidence="4" id="KW-0547">Nucleotide-binding</keyword>
<evidence type="ECO:0000256" key="5">
    <source>
        <dbReference type="ARBA" id="ARBA00022777"/>
    </source>
</evidence>
<evidence type="ECO:0000256" key="3">
    <source>
        <dbReference type="ARBA" id="ARBA00022679"/>
    </source>
</evidence>
<dbReference type="RefSeq" id="WP_267664732.1">
    <property type="nucleotide sequence ID" value="NZ_JAODIX010000043.1"/>
</dbReference>
<name>A0ABD5YDH6_9EURY</name>
<gene>
    <name evidence="10" type="ORF">ACFQMK_11140</name>
</gene>
<accession>A0ABD5YDH6</accession>
<dbReference type="GO" id="GO:0004674">
    <property type="term" value="F:protein serine/threonine kinase activity"/>
    <property type="evidence" value="ECO:0007669"/>
    <property type="project" value="UniProtKB-KW"/>
</dbReference>
<comment type="caution">
    <text evidence="10">The sequence shown here is derived from an EMBL/GenBank/DDBJ whole genome shotgun (WGS) entry which is preliminary data.</text>
</comment>
<evidence type="ECO:0000259" key="9">
    <source>
        <dbReference type="Pfam" id="PF01163"/>
    </source>
</evidence>
<dbReference type="EMBL" id="JBHSZZ010000043">
    <property type="protein sequence ID" value="MFC7187434.1"/>
    <property type="molecule type" value="Genomic_DNA"/>
</dbReference>
<dbReference type="Pfam" id="PF01163">
    <property type="entry name" value="RIO1"/>
    <property type="match status" value="1"/>
</dbReference>
<keyword evidence="5" id="KW-0418">Kinase</keyword>
<dbReference type="InterPro" id="IPR018934">
    <property type="entry name" value="RIO_dom"/>
</dbReference>
<comment type="catalytic activity">
    <reaction evidence="7">
        <text>L-threonyl-[protein] + ATP = O-phospho-L-threonyl-[protein] + ADP + H(+)</text>
        <dbReference type="Rhea" id="RHEA:46608"/>
        <dbReference type="Rhea" id="RHEA-COMP:11060"/>
        <dbReference type="Rhea" id="RHEA-COMP:11605"/>
        <dbReference type="ChEBI" id="CHEBI:15378"/>
        <dbReference type="ChEBI" id="CHEBI:30013"/>
        <dbReference type="ChEBI" id="CHEBI:30616"/>
        <dbReference type="ChEBI" id="CHEBI:61977"/>
        <dbReference type="ChEBI" id="CHEBI:456216"/>
        <dbReference type="EC" id="2.7.11.1"/>
    </reaction>
</comment>
<evidence type="ECO:0000256" key="7">
    <source>
        <dbReference type="ARBA" id="ARBA00047899"/>
    </source>
</evidence>
<dbReference type="AlphaFoldDB" id="A0ABD5YDH6"/>
<evidence type="ECO:0000256" key="1">
    <source>
        <dbReference type="ARBA" id="ARBA00012513"/>
    </source>
</evidence>